<proteinExistence type="predicted"/>
<accession>A0A0F9N0U8</accession>
<dbReference type="EMBL" id="LAZR01004120">
    <property type="protein sequence ID" value="KKN11584.1"/>
    <property type="molecule type" value="Genomic_DNA"/>
</dbReference>
<gene>
    <name evidence="1" type="ORF">LCGC14_1025040</name>
</gene>
<name>A0A0F9N0U8_9ZZZZ</name>
<dbReference type="AlphaFoldDB" id="A0A0F9N0U8"/>
<comment type="caution">
    <text evidence="1">The sequence shown here is derived from an EMBL/GenBank/DDBJ whole genome shotgun (WGS) entry which is preliminary data.</text>
</comment>
<protein>
    <submittedName>
        <fullName evidence="1">Uncharacterized protein</fullName>
    </submittedName>
</protein>
<organism evidence="1">
    <name type="scientific">marine sediment metagenome</name>
    <dbReference type="NCBI Taxonomy" id="412755"/>
    <lineage>
        <taxon>unclassified sequences</taxon>
        <taxon>metagenomes</taxon>
        <taxon>ecological metagenomes</taxon>
    </lineage>
</organism>
<evidence type="ECO:0000313" key="1">
    <source>
        <dbReference type="EMBL" id="KKN11584.1"/>
    </source>
</evidence>
<reference evidence="1" key="1">
    <citation type="journal article" date="2015" name="Nature">
        <title>Complex archaea that bridge the gap between prokaryotes and eukaryotes.</title>
        <authorList>
            <person name="Spang A."/>
            <person name="Saw J.H."/>
            <person name="Jorgensen S.L."/>
            <person name="Zaremba-Niedzwiedzka K."/>
            <person name="Martijn J."/>
            <person name="Lind A.E."/>
            <person name="van Eijk R."/>
            <person name="Schleper C."/>
            <person name="Guy L."/>
            <person name="Ettema T.J."/>
        </authorList>
    </citation>
    <scope>NUCLEOTIDE SEQUENCE</scope>
</reference>
<sequence>MDSKVIRRNRDEITIEINGKEYTYSLVKEEDKLTPVVFTEILIMEGLLSNETPRATQEDISVYKQTGAVSVLVLRDRVIKAIQFHPKLKKFLRHRSDFVDSYNRQIKHLVRDKMLVAARIQHRDYVSRPEKGLTHEQ</sequence>